<dbReference type="RefSeq" id="WP_306973827.1">
    <property type="nucleotide sequence ID" value="NZ_JAUSZV010000005.1"/>
</dbReference>
<sequence length="73" mass="7858">MRAQFGSHSKFTHRVRQAGGLAGPGAYGTAHGPAAQLLKVLPLGQVMFPARVRDAEDALRPVVREHLGDREEA</sequence>
<proteinExistence type="predicted"/>
<dbReference type="Proteomes" id="UP001234216">
    <property type="component" value="Unassembled WGS sequence"/>
</dbReference>
<evidence type="ECO:0000313" key="1">
    <source>
        <dbReference type="EMBL" id="MDQ0906231.1"/>
    </source>
</evidence>
<dbReference type="EMBL" id="JAUSZV010000005">
    <property type="protein sequence ID" value="MDQ0906231.1"/>
    <property type="molecule type" value="Genomic_DNA"/>
</dbReference>
<name>A0AAW8F7X2_9ACTN</name>
<comment type="caution">
    <text evidence="1">The sequence shown here is derived from an EMBL/GenBank/DDBJ whole genome shotgun (WGS) entry which is preliminary data.</text>
</comment>
<reference evidence="1" key="1">
    <citation type="submission" date="2023-07" db="EMBL/GenBank/DDBJ databases">
        <title>Comparative genomics of wheat-associated soil bacteria to identify genetic determinants of phenazine resistance.</title>
        <authorList>
            <person name="Mouncey N."/>
        </authorList>
    </citation>
    <scope>NUCLEOTIDE SEQUENCE</scope>
    <source>
        <strain evidence="1">V4I22</strain>
    </source>
</reference>
<gene>
    <name evidence="1" type="ORF">QFZ22_002216</name>
</gene>
<organism evidence="1 2">
    <name type="scientific">Streptomyces canus</name>
    <dbReference type="NCBI Taxonomy" id="58343"/>
    <lineage>
        <taxon>Bacteria</taxon>
        <taxon>Bacillati</taxon>
        <taxon>Actinomycetota</taxon>
        <taxon>Actinomycetes</taxon>
        <taxon>Kitasatosporales</taxon>
        <taxon>Streptomycetaceae</taxon>
        <taxon>Streptomyces</taxon>
        <taxon>Streptomyces aurantiacus group</taxon>
    </lineage>
</organism>
<evidence type="ECO:0000313" key="2">
    <source>
        <dbReference type="Proteomes" id="UP001234216"/>
    </source>
</evidence>
<protein>
    <submittedName>
        <fullName evidence="1">Uncharacterized protein</fullName>
    </submittedName>
</protein>
<accession>A0AAW8F7X2</accession>
<dbReference type="AlphaFoldDB" id="A0AAW8F7X2"/>